<sequence length="174" mass="19579">MKLHSNGAIPPPQLCSVPTQESVLFDSRVGTLHTWHSLARTDMECRFQSSASIPTESTQEVMYDTLLPSDLTTNSSEKLVLLQPFCGLPRSTEKISLHTRVFLRQQETCVSEVSLFPKCDSHLIVLVPRWKRPVRLLLSRDAMNLKRPESSRPSDHPLSGGMKCVSCHQNSPRL</sequence>
<keyword evidence="3" id="KW-1185">Reference proteome</keyword>
<evidence type="ECO:0000313" key="2">
    <source>
        <dbReference type="EMBL" id="KAF6501066.1"/>
    </source>
</evidence>
<dbReference type="Proteomes" id="UP000550707">
    <property type="component" value="Unassembled WGS sequence"/>
</dbReference>
<name>A0A7J8JW22_MOLMO</name>
<comment type="caution">
    <text evidence="2">The sequence shown here is derived from an EMBL/GenBank/DDBJ whole genome shotgun (WGS) entry which is preliminary data.</text>
</comment>
<proteinExistence type="predicted"/>
<gene>
    <name evidence="2" type="ORF">HJG59_008051</name>
</gene>
<evidence type="ECO:0000256" key="1">
    <source>
        <dbReference type="SAM" id="MobiDB-lite"/>
    </source>
</evidence>
<organism evidence="2 3">
    <name type="scientific">Molossus molossus</name>
    <name type="common">Pallas' mastiff bat</name>
    <name type="synonym">Vespertilio molossus</name>
    <dbReference type="NCBI Taxonomy" id="27622"/>
    <lineage>
        <taxon>Eukaryota</taxon>
        <taxon>Metazoa</taxon>
        <taxon>Chordata</taxon>
        <taxon>Craniata</taxon>
        <taxon>Vertebrata</taxon>
        <taxon>Euteleostomi</taxon>
        <taxon>Mammalia</taxon>
        <taxon>Eutheria</taxon>
        <taxon>Laurasiatheria</taxon>
        <taxon>Chiroptera</taxon>
        <taxon>Yangochiroptera</taxon>
        <taxon>Molossidae</taxon>
        <taxon>Molossus</taxon>
    </lineage>
</organism>
<evidence type="ECO:0000313" key="3">
    <source>
        <dbReference type="Proteomes" id="UP000550707"/>
    </source>
</evidence>
<dbReference type="EMBL" id="JACASF010000001">
    <property type="protein sequence ID" value="KAF6501066.1"/>
    <property type="molecule type" value="Genomic_DNA"/>
</dbReference>
<accession>A0A7J8JW22</accession>
<protein>
    <submittedName>
        <fullName evidence="2">Uncharacterized protein</fullName>
    </submittedName>
</protein>
<dbReference type="InParanoid" id="A0A7J8JW22"/>
<reference evidence="2 3" key="1">
    <citation type="journal article" date="2020" name="Nature">
        <title>Six reference-quality genomes reveal evolution of bat adaptations.</title>
        <authorList>
            <person name="Jebb D."/>
            <person name="Huang Z."/>
            <person name="Pippel M."/>
            <person name="Hughes G.M."/>
            <person name="Lavrichenko K."/>
            <person name="Devanna P."/>
            <person name="Winkler S."/>
            <person name="Jermiin L.S."/>
            <person name="Skirmuntt E.C."/>
            <person name="Katzourakis A."/>
            <person name="Burkitt-Gray L."/>
            <person name="Ray D.A."/>
            <person name="Sullivan K.A.M."/>
            <person name="Roscito J.G."/>
            <person name="Kirilenko B.M."/>
            <person name="Davalos L.M."/>
            <person name="Corthals A.P."/>
            <person name="Power M.L."/>
            <person name="Jones G."/>
            <person name="Ransome R.D."/>
            <person name="Dechmann D.K.N."/>
            <person name="Locatelli A.G."/>
            <person name="Puechmaille S.J."/>
            <person name="Fedrigo O."/>
            <person name="Jarvis E.D."/>
            <person name="Hiller M."/>
            <person name="Vernes S.C."/>
            <person name="Myers E.W."/>
            <person name="Teeling E.C."/>
        </authorList>
    </citation>
    <scope>NUCLEOTIDE SEQUENCE [LARGE SCALE GENOMIC DNA]</scope>
    <source>
        <strain evidence="2">MMolMol1</strain>
        <tissue evidence="2">Muscle</tissue>
    </source>
</reference>
<feature type="compositionally biased region" description="Basic and acidic residues" evidence="1">
    <location>
        <begin position="146"/>
        <end position="155"/>
    </location>
</feature>
<dbReference type="AlphaFoldDB" id="A0A7J8JW22"/>
<feature type="region of interest" description="Disordered" evidence="1">
    <location>
        <begin position="146"/>
        <end position="174"/>
    </location>
</feature>